<dbReference type="InterPro" id="IPR007329">
    <property type="entry name" value="FMN-bd"/>
</dbReference>
<dbReference type="SMART" id="SM00900">
    <property type="entry name" value="FMN_bind"/>
    <property type="match status" value="1"/>
</dbReference>
<sequence>MTKAGFLGFIFLLFSFGFAIFSGLDKKSIKEIEKTFGTADFKLEPISIQEEINSILPMKIAPENLYKIKTSDALLGYAFWNQAPSKTAMFDYLVIFDDSLKIINVKVLVYREDYGGEIGSNRWLKQFIGKSRADRIKAGENIDVISGATISVNSMTREMDNLLQSIEILKTKDQI</sequence>
<dbReference type="GO" id="GO:0022900">
    <property type="term" value="P:electron transport chain"/>
    <property type="evidence" value="ECO:0007669"/>
    <property type="project" value="InterPro"/>
</dbReference>
<dbReference type="OrthoDB" id="9778782at2"/>
<protein>
    <submittedName>
        <fullName evidence="9">FMN-binding domain-containing protein</fullName>
    </submittedName>
</protein>
<dbReference type="Pfam" id="PF04205">
    <property type="entry name" value="FMN_bind"/>
    <property type="match status" value="1"/>
</dbReference>
<dbReference type="Proteomes" id="UP000184031">
    <property type="component" value="Unassembled WGS sequence"/>
</dbReference>
<dbReference type="InterPro" id="IPR010209">
    <property type="entry name" value="Ion_transpt_RnfG/RsxG"/>
</dbReference>
<dbReference type="GO" id="GO:0005886">
    <property type="term" value="C:plasma membrane"/>
    <property type="evidence" value="ECO:0007669"/>
    <property type="project" value="InterPro"/>
</dbReference>
<dbReference type="RefSeq" id="WP_072877348.1">
    <property type="nucleotide sequence ID" value="NZ_FOKU01000002.1"/>
</dbReference>
<evidence type="ECO:0000313" key="8">
    <source>
        <dbReference type="EMBL" id="SFB76910.1"/>
    </source>
</evidence>
<evidence type="ECO:0000313" key="11">
    <source>
        <dbReference type="Proteomes" id="UP000198940"/>
    </source>
</evidence>
<feature type="transmembrane region" description="Helical" evidence="6">
    <location>
        <begin position="6"/>
        <end position="24"/>
    </location>
</feature>
<dbReference type="PANTHER" id="PTHR36118">
    <property type="entry name" value="ION-TRANSLOCATING OXIDOREDUCTASE COMPLEX SUBUNIT G"/>
    <property type="match status" value="1"/>
</dbReference>
<keyword evidence="5" id="KW-0249">Electron transport</keyword>
<gene>
    <name evidence="8" type="ORF">SAMN04487891_102228</name>
    <name evidence="9" type="ORF">SAMN05216293_0906</name>
</gene>
<dbReference type="EMBL" id="FRAT01000002">
    <property type="protein sequence ID" value="SHK36908.1"/>
    <property type="molecule type" value="Genomic_DNA"/>
</dbReference>
<organism evidence="9 10">
    <name type="scientific">Flagellimonas taeanensis</name>
    <dbReference type="NCBI Taxonomy" id="1005926"/>
    <lineage>
        <taxon>Bacteria</taxon>
        <taxon>Pseudomonadati</taxon>
        <taxon>Bacteroidota</taxon>
        <taxon>Flavobacteriia</taxon>
        <taxon>Flavobacteriales</taxon>
        <taxon>Flavobacteriaceae</taxon>
        <taxon>Flagellimonas</taxon>
    </lineage>
</organism>
<dbReference type="EMBL" id="FOKU01000002">
    <property type="protein sequence ID" value="SFB76910.1"/>
    <property type="molecule type" value="Genomic_DNA"/>
</dbReference>
<keyword evidence="11" id="KW-1185">Reference proteome</keyword>
<accession>A0A1M6RX62</accession>
<feature type="domain" description="FMN-binding" evidence="7">
    <location>
        <begin position="85"/>
        <end position="166"/>
    </location>
</feature>
<dbReference type="GO" id="GO:0009055">
    <property type="term" value="F:electron transfer activity"/>
    <property type="evidence" value="ECO:0007669"/>
    <property type="project" value="InterPro"/>
</dbReference>
<keyword evidence="6" id="KW-0472">Membrane</keyword>
<evidence type="ECO:0000256" key="5">
    <source>
        <dbReference type="ARBA" id="ARBA00022982"/>
    </source>
</evidence>
<keyword evidence="2" id="KW-0597">Phosphoprotein</keyword>
<evidence type="ECO:0000256" key="2">
    <source>
        <dbReference type="ARBA" id="ARBA00022553"/>
    </source>
</evidence>
<keyword evidence="1" id="KW-0813">Transport</keyword>
<comment type="caution">
    <text evidence="9">The sequence shown here is derived from an EMBL/GenBank/DDBJ whole genome shotgun (WGS) entry which is preliminary data.</text>
</comment>
<dbReference type="STRING" id="1055723.SAMN05216293_0906"/>
<reference evidence="9 10" key="1">
    <citation type="submission" date="2016-11" db="EMBL/GenBank/DDBJ databases">
        <authorList>
            <person name="Varghese N."/>
            <person name="Submissions S."/>
        </authorList>
    </citation>
    <scope>NUCLEOTIDE SEQUENCE [LARGE SCALE GENOMIC DNA]</scope>
    <source>
        <strain evidence="9 10">CGMCC 1.12174</strain>
        <strain evidence="8 11">DSM 26351</strain>
    </source>
</reference>
<keyword evidence="6" id="KW-0812">Transmembrane</keyword>
<keyword evidence="6" id="KW-1133">Transmembrane helix</keyword>
<evidence type="ECO:0000256" key="6">
    <source>
        <dbReference type="SAM" id="Phobius"/>
    </source>
</evidence>
<dbReference type="AlphaFoldDB" id="A0A1M6RX62"/>
<keyword evidence="3" id="KW-0285">Flavoprotein</keyword>
<dbReference type="GO" id="GO:0010181">
    <property type="term" value="F:FMN binding"/>
    <property type="evidence" value="ECO:0007669"/>
    <property type="project" value="InterPro"/>
</dbReference>
<name>A0A1M6RX62_9FLAO</name>
<evidence type="ECO:0000256" key="3">
    <source>
        <dbReference type="ARBA" id="ARBA00022630"/>
    </source>
</evidence>
<evidence type="ECO:0000256" key="1">
    <source>
        <dbReference type="ARBA" id="ARBA00022448"/>
    </source>
</evidence>
<evidence type="ECO:0000259" key="7">
    <source>
        <dbReference type="SMART" id="SM00900"/>
    </source>
</evidence>
<evidence type="ECO:0000256" key="4">
    <source>
        <dbReference type="ARBA" id="ARBA00022643"/>
    </source>
</evidence>
<dbReference type="Proteomes" id="UP000198940">
    <property type="component" value="Unassembled WGS sequence"/>
</dbReference>
<keyword evidence="4" id="KW-0288">FMN</keyword>
<evidence type="ECO:0000313" key="10">
    <source>
        <dbReference type="Proteomes" id="UP000184031"/>
    </source>
</evidence>
<evidence type="ECO:0000313" key="9">
    <source>
        <dbReference type="EMBL" id="SHK36908.1"/>
    </source>
</evidence>
<proteinExistence type="predicted"/>
<dbReference type="PANTHER" id="PTHR36118:SF1">
    <property type="entry name" value="ION-TRANSLOCATING OXIDOREDUCTASE COMPLEX SUBUNIT G"/>
    <property type="match status" value="1"/>
</dbReference>